<comment type="caution">
    <text evidence="3">The sequence shown here is derived from an EMBL/GenBank/DDBJ whole genome shotgun (WGS) entry which is preliminary data.</text>
</comment>
<dbReference type="EMBL" id="MU864930">
    <property type="protein sequence ID" value="KAK4466695.1"/>
    <property type="molecule type" value="Genomic_DNA"/>
</dbReference>
<evidence type="ECO:0000256" key="2">
    <source>
        <dbReference type="SAM" id="MobiDB-lite"/>
    </source>
</evidence>
<dbReference type="SUPFAM" id="SSF53335">
    <property type="entry name" value="S-adenosyl-L-methionine-dependent methyltransferases"/>
    <property type="match status" value="1"/>
</dbReference>
<accession>A0AAV9I466</accession>
<feature type="region of interest" description="Disordered" evidence="2">
    <location>
        <begin position="1"/>
        <end position="176"/>
    </location>
</feature>
<dbReference type="Pfam" id="PF13489">
    <property type="entry name" value="Methyltransf_23"/>
    <property type="match status" value="1"/>
</dbReference>
<feature type="compositionally biased region" description="Low complexity" evidence="2">
    <location>
        <begin position="33"/>
        <end position="65"/>
    </location>
</feature>
<dbReference type="PANTHER" id="PTHR43591:SF10">
    <property type="entry name" value="ABC TRANSMEMBRANE TYPE-1 DOMAIN-CONTAINING PROTEIN-RELATED"/>
    <property type="match status" value="1"/>
</dbReference>
<evidence type="ECO:0000313" key="3">
    <source>
        <dbReference type="EMBL" id="KAK4466695.1"/>
    </source>
</evidence>
<dbReference type="Proteomes" id="UP001321749">
    <property type="component" value="Unassembled WGS sequence"/>
</dbReference>
<feature type="compositionally biased region" description="Low complexity" evidence="2">
    <location>
        <begin position="105"/>
        <end position="119"/>
    </location>
</feature>
<proteinExistence type="inferred from homology"/>
<gene>
    <name evidence="3" type="ORF">QBC42DRAFT_258731</name>
</gene>
<dbReference type="GO" id="GO:0008168">
    <property type="term" value="F:methyltransferase activity"/>
    <property type="evidence" value="ECO:0007669"/>
    <property type="project" value="TreeGrafter"/>
</dbReference>
<dbReference type="AlphaFoldDB" id="A0AAV9I466"/>
<evidence type="ECO:0000313" key="4">
    <source>
        <dbReference type="Proteomes" id="UP001321749"/>
    </source>
</evidence>
<evidence type="ECO:0000256" key="1">
    <source>
        <dbReference type="ARBA" id="ARBA00038158"/>
    </source>
</evidence>
<organism evidence="3 4">
    <name type="scientific">Cladorrhinum samala</name>
    <dbReference type="NCBI Taxonomy" id="585594"/>
    <lineage>
        <taxon>Eukaryota</taxon>
        <taxon>Fungi</taxon>
        <taxon>Dikarya</taxon>
        <taxon>Ascomycota</taxon>
        <taxon>Pezizomycotina</taxon>
        <taxon>Sordariomycetes</taxon>
        <taxon>Sordariomycetidae</taxon>
        <taxon>Sordariales</taxon>
        <taxon>Podosporaceae</taxon>
        <taxon>Cladorrhinum</taxon>
    </lineage>
</organism>
<protein>
    <submittedName>
        <fullName evidence="3">Phosphoethanolamine N-methyltransferase</fullName>
    </submittedName>
</protein>
<dbReference type="Gene3D" id="3.40.50.150">
    <property type="entry name" value="Vaccinia Virus protein VP39"/>
    <property type="match status" value="1"/>
</dbReference>
<keyword evidence="4" id="KW-1185">Reference proteome</keyword>
<dbReference type="CDD" id="cd02440">
    <property type="entry name" value="AdoMet_MTases"/>
    <property type="match status" value="1"/>
</dbReference>
<reference evidence="3" key="1">
    <citation type="journal article" date="2023" name="Mol. Phylogenet. Evol.">
        <title>Genome-scale phylogeny and comparative genomics of the fungal order Sordariales.</title>
        <authorList>
            <person name="Hensen N."/>
            <person name="Bonometti L."/>
            <person name="Westerberg I."/>
            <person name="Brannstrom I.O."/>
            <person name="Guillou S."/>
            <person name="Cros-Aarteil S."/>
            <person name="Calhoun S."/>
            <person name="Haridas S."/>
            <person name="Kuo A."/>
            <person name="Mondo S."/>
            <person name="Pangilinan J."/>
            <person name="Riley R."/>
            <person name="LaButti K."/>
            <person name="Andreopoulos B."/>
            <person name="Lipzen A."/>
            <person name="Chen C."/>
            <person name="Yan M."/>
            <person name="Daum C."/>
            <person name="Ng V."/>
            <person name="Clum A."/>
            <person name="Steindorff A."/>
            <person name="Ohm R.A."/>
            <person name="Martin F."/>
            <person name="Silar P."/>
            <person name="Natvig D.O."/>
            <person name="Lalanne C."/>
            <person name="Gautier V."/>
            <person name="Ament-Velasquez S.L."/>
            <person name="Kruys A."/>
            <person name="Hutchinson M.I."/>
            <person name="Powell A.J."/>
            <person name="Barry K."/>
            <person name="Miller A.N."/>
            <person name="Grigoriev I.V."/>
            <person name="Debuchy R."/>
            <person name="Gladieux P."/>
            <person name="Hiltunen Thoren M."/>
            <person name="Johannesson H."/>
        </authorList>
    </citation>
    <scope>NUCLEOTIDE SEQUENCE</scope>
    <source>
        <strain evidence="3">PSN324</strain>
    </source>
</reference>
<dbReference type="InterPro" id="IPR029063">
    <property type="entry name" value="SAM-dependent_MTases_sf"/>
</dbReference>
<feature type="compositionally biased region" description="Polar residues" evidence="2">
    <location>
        <begin position="71"/>
        <end position="82"/>
    </location>
</feature>
<name>A0AAV9I466_9PEZI</name>
<dbReference type="PANTHER" id="PTHR43591">
    <property type="entry name" value="METHYLTRANSFERASE"/>
    <property type="match status" value="1"/>
</dbReference>
<feature type="compositionally biased region" description="Polar residues" evidence="2">
    <location>
        <begin position="90"/>
        <end position="104"/>
    </location>
</feature>
<feature type="compositionally biased region" description="Basic and acidic residues" evidence="2">
    <location>
        <begin position="1"/>
        <end position="12"/>
    </location>
</feature>
<sequence length="477" mass="52526">MEQQPEKQHDDGPVSSSAADPNDKIPSGEAETLAQPAPAKQQPSKPLALNNPIPSGIPTGSSSSPADGRPSFSTDGKGSALSSYVDISESRNVTPLTSAPSLGENSRNNGSSSARNAANDEQEEDHGSPDVSEAEAEEIALEHREAATQAEEGSILIDSDDLATDDGYGSDTATNASTSLADSVRDYVYENGRRYHKFREGHYNFPNDDVEQQREDMKHSMVKMLCGGQLYFAPIGNRPQHILDIGTGTGIWAIEMGDLFESANILGIDLSPIQPDWVPPNVRFMVDDAESPWLHPRNHFDYVHARHTVMGIKNWSTLMRRALEHIRPGGWFEMQEVLHYPISSNNSMAPDHPVAQYWGLIRDGLDNLGVNFHAVANGKLSTMMRECGFVNVTERVLQIPIGTWPKNKVLKTVGLYWRTVLTDGIQAIALGPLTRGCGWSPSEVEMFLVEVRKAYKDNSSLMYMPLHIIYGQKPLNY</sequence>
<comment type="similarity">
    <text evidence="1">Belongs to the methyltransferase superfamily. LaeA methyltransferase family.</text>
</comment>
<reference evidence="3" key="2">
    <citation type="submission" date="2023-06" db="EMBL/GenBank/DDBJ databases">
        <authorList>
            <consortium name="Lawrence Berkeley National Laboratory"/>
            <person name="Mondo S.J."/>
            <person name="Hensen N."/>
            <person name="Bonometti L."/>
            <person name="Westerberg I."/>
            <person name="Brannstrom I.O."/>
            <person name="Guillou S."/>
            <person name="Cros-Aarteil S."/>
            <person name="Calhoun S."/>
            <person name="Haridas S."/>
            <person name="Kuo A."/>
            <person name="Pangilinan J."/>
            <person name="Riley R."/>
            <person name="Labutti K."/>
            <person name="Andreopoulos B."/>
            <person name="Lipzen A."/>
            <person name="Chen C."/>
            <person name="Yanf M."/>
            <person name="Daum C."/>
            <person name="Ng V."/>
            <person name="Clum A."/>
            <person name="Steindorff A."/>
            <person name="Ohm R."/>
            <person name="Martin F."/>
            <person name="Silar P."/>
            <person name="Natvig D."/>
            <person name="Lalanne C."/>
            <person name="Gautier V."/>
            <person name="Ament-Velasquez S.L."/>
            <person name="Kruys A."/>
            <person name="Hutchinson M.I."/>
            <person name="Powell A.J."/>
            <person name="Barry K."/>
            <person name="Miller A.N."/>
            <person name="Grigoriev I.V."/>
            <person name="Debuchy R."/>
            <person name="Gladieux P."/>
            <person name="Thoren M.H."/>
            <person name="Johannesson H."/>
        </authorList>
    </citation>
    <scope>NUCLEOTIDE SEQUENCE</scope>
    <source>
        <strain evidence="3">PSN324</strain>
    </source>
</reference>